<keyword evidence="5" id="KW-0238">DNA-binding</keyword>
<proteinExistence type="inferred from homology"/>
<sequence length="343" mass="37724">MDSTLEPSPTLCIESTQGSLLVPLNRYEAQKKRDWNTFLKFLKNHQPPLVLERCSDGQVIQFLKNLNQFGNTRVHLLDFHFYGNPNPPGPCHCPFQQAWGSVDSMIGRLRAAYEENGGIPETNLFASRSVSMYLRKVKDGQAKARGDEHKKRKRPTTTTNSTSTSPVGISQVVHGSGNGGGGRRGGSHDIGGVVTFDDFSEGQEVEVTSEDEGFKDSWSSTLRLRSLTKESNKKHPEDAQRDVLYQKEMLARGGSSSNNFGNQNKQEHPMVIAPSSASPSPQVTLPLLAPLQQPQSEAEKKNNNNNGGNLEEHKTSKKRFLEGGASSAASKRAIPGYNNPYIC</sequence>
<dbReference type="GO" id="GO:0005634">
    <property type="term" value="C:nucleus"/>
    <property type="evidence" value="ECO:0007669"/>
    <property type="project" value="UniProtKB-SubCell"/>
</dbReference>
<keyword evidence="4" id="KW-0805">Transcription regulation</keyword>
<dbReference type="GO" id="GO:0009299">
    <property type="term" value="P:mRNA transcription"/>
    <property type="evidence" value="ECO:0007669"/>
    <property type="project" value="TreeGrafter"/>
</dbReference>
<comment type="similarity">
    <text evidence="2">Belongs to the plant homeotic and developmental regulators ALOG protein family.</text>
</comment>
<reference evidence="10 11" key="1">
    <citation type="submission" date="2020-10" db="EMBL/GenBank/DDBJ databases">
        <title>The Coptis chinensis genome and diversification of protoberbering-type alkaloids.</title>
        <authorList>
            <person name="Wang B."/>
            <person name="Shu S."/>
            <person name="Song C."/>
            <person name="Liu Y."/>
        </authorList>
    </citation>
    <scope>NUCLEOTIDE SEQUENCE [LARGE SCALE GENOMIC DNA]</scope>
    <source>
        <strain evidence="10">HL-2020</strain>
        <tissue evidence="10">Leaf</tissue>
    </source>
</reference>
<gene>
    <name evidence="10" type="ORF">IFM89_017426</name>
</gene>
<evidence type="ECO:0000256" key="4">
    <source>
        <dbReference type="ARBA" id="ARBA00023015"/>
    </source>
</evidence>
<dbReference type="PROSITE" id="PS51697">
    <property type="entry name" value="ALOG"/>
    <property type="match status" value="1"/>
</dbReference>
<protein>
    <recommendedName>
        <fullName evidence="9">ALOG domain-containing protein</fullName>
    </recommendedName>
</protein>
<dbReference type="Pfam" id="PF04852">
    <property type="entry name" value="ALOG_dom"/>
    <property type="match status" value="1"/>
</dbReference>
<evidence type="ECO:0000256" key="8">
    <source>
        <dbReference type="SAM" id="MobiDB-lite"/>
    </source>
</evidence>
<feature type="region of interest" description="Disordered" evidence="8">
    <location>
        <begin position="293"/>
        <end position="343"/>
    </location>
</feature>
<evidence type="ECO:0000256" key="1">
    <source>
        <dbReference type="ARBA" id="ARBA00004123"/>
    </source>
</evidence>
<dbReference type="InterPro" id="IPR040222">
    <property type="entry name" value="ALOG"/>
</dbReference>
<dbReference type="GO" id="GO:0003677">
    <property type="term" value="F:DNA binding"/>
    <property type="evidence" value="ECO:0007669"/>
    <property type="project" value="UniProtKB-KW"/>
</dbReference>
<organism evidence="10 11">
    <name type="scientific">Coptis chinensis</name>
    <dbReference type="NCBI Taxonomy" id="261450"/>
    <lineage>
        <taxon>Eukaryota</taxon>
        <taxon>Viridiplantae</taxon>
        <taxon>Streptophyta</taxon>
        <taxon>Embryophyta</taxon>
        <taxon>Tracheophyta</taxon>
        <taxon>Spermatophyta</taxon>
        <taxon>Magnoliopsida</taxon>
        <taxon>Ranunculales</taxon>
        <taxon>Ranunculaceae</taxon>
        <taxon>Coptidoideae</taxon>
        <taxon>Coptis</taxon>
    </lineage>
</organism>
<feature type="region of interest" description="Disordered" evidence="8">
    <location>
        <begin position="138"/>
        <end position="190"/>
    </location>
</feature>
<dbReference type="PANTHER" id="PTHR31165">
    <property type="entry name" value="PROTEIN G1-LIKE2"/>
    <property type="match status" value="1"/>
</dbReference>
<dbReference type="OrthoDB" id="1906822at2759"/>
<dbReference type="PANTHER" id="PTHR31165:SF59">
    <property type="entry name" value="PROTEIN LIGHT-DEPENDENT SHORT HYPOCOTYLS 6"/>
    <property type="match status" value="1"/>
</dbReference>
<keyword evidence="11" id="KW-1185">Reference proteome</keyword>
<evidence type="ECO:0000256" key="7">
    <source>
        <dbReference type="ARBA" id="ARBA00023242"/>
    </source>
</evidence>
<evidence type="ECO:0000256" key="2">
    <source>
        <dbReference type="ARBA" id="ARBA00010308"/>
    </source>
</evidence>
<feature type="domain" description="ALOG" evidence="9">
    <location>
        <begin position="26"/>
        <end position="153"/>
    </location>
</feature>
<dbReference type="Proteomes" id="UP000631114">
    <property type="component" value="Unassembled WGS sequence"/>
</dbReference>
<keyword evidence="6" id="KW-0804">Transcription</keyword>
<dbReference type="EMBL" id="JADFTS010000008">
    <property type="protein sequence ID" value="KAF9592807.1"/>
    <property type="molecule type" value="Genomic_DNA"/>
</dbReference>
<evidence type="ECO:0000256" key="5">
    <source>
        <dbReference type="ARBA" id="ARBA00023125"/>
    </source>
</evidence>
<feature type="compositionally biased region" description="Basic and acidic residues" evidence="8">
    <location>
        <begin position="138"/>
        <end position="149"/>
    </location>
</feature>
<dbReference type="GO" id="GO:0009416">
    <property type="term" value="P:response to light stimulus"/>
    <property type="evidence" value="ECO:0007669"/>
    <property type="project" value="TreeGrafter"/>
</dbReference>
<evidence type="ECO:0000313" key="10">
    <source>
        <dbReference type="EMBL" id="KAF9592807.1"/>
    </source>
</evidence>
<accession>A0A835LHM3</accession>
<keyword evidence="3" id="KW-0217">Developmental protein</keyword>
<evidence type="ECO:0000256" key="3">
    <source>
        <dbReference type="ARBA" id="ARBA00022473"/>
    </source>
</evidence>
<keyword evidence="7" id="KW-0539">Nucleus</keyword>
<name>A0A835LHM3_9MAGN</name>
<dbReference type="AlphaFoldDB" id="A0A835LHM3"/>
<comment type="subcellular location">
    <subcellularLocation>
        <location evidence="1">Nucleus</location>
    </subcellularLocation>
</comment>
<dbReference type="InterPro" id="IPR006936">
    <property type="entry name" value="ALOG_dom"/>
</dbReference>
<evidence type="ECO:0000259" key="9">
    <source>
        <dbReference type="PROSITE" id="PS51697"/>
    </source>
</evidence>
<evidence type="ECO:0000313" key="11">
    <source>
        <dbReference type="Proteomes" id="UP000631114"/>
    </source>
</evidence>
<evidence type="ECO:0000256" key="6">
    <source>
        <dbReference type="ARBA" id="ARBA00023163"/>
    </source>
</evidence>
<feature type="compositionally biased region" description="Low complexity" evidence="8">
    <location>
        <begin position="156"/>
        <end position="165"/>
    </location>
</feature>
<comment type="caution">
    <text evidence="10">The sequence shown here is derived from an EMBL/GenBank/DDBJ whole genome shotgun (WGS) entry which is preliminary data.</text>
</comment>